<sequence>MIEPKSTDERQRAHDAPAREWSKYVDEVMTGFGECDIRKDEATLSGKFDIPALIANYSVALRNAPSTYFEKDRGPLAEFDLERLEDVSRMIDACNEKLHGVMKDLDSRLTSVPSRIREPNPFSFSSHLSYLNKIRYDKEEKLSDKILGSVNMRRLESRPVQYEMKLAIRPYGMAGEQAPKSSTNVPMPANTLAGAKSNSSSQRQASFARKQDERDSVHHGHKDPSGLTPLWLSQPQLHFQKPLSTTVVFSTHGKNYAATTEKPRGRELPQSPTREPQASVVSYTQPKSRQQMMFEMDMNLAPGRPPYSERRNRFLGAPVAPSNQSTLEASSSRAHEIARKLNLGSEAKTRSRDFGPRSSIRRTRLLAENQHDQFSSEIGEKRMGQGSDHAMRRTVLVSPTRDRRSKEPDLFLISGKDIYRPSHMEDVETDDLEELLIDIISEKIIGPIF</sequence>
<accession>A0A6A6QGN8</accession>
<feature type="compositionally biased region" description="Polar residues" evidence="1">
    <location>
        <begin position="270"/>
        <end position="282"/>
    </location>
</feature>
<evidence type="ECO:0000256" key="1">
    <source>
        <dbReference type="SAM" id="MobiDB-lite"/>
    </source>
</evidence>
<evidence type="ECO:0000313" key="2">
    <source>
        <dbReference type="EMBL" id="KAF2490637.1"/>
    </source>
</evidence>
<protein>
    <submittedName>
        <fullName evidence="2">Uncharacterized protein</fullName>
    </submittedName>
</protein>
<proteinExistence type="predicted"/>
<feature type="region of interest" description="Disordered" evidence="1">
    <location>
        <begin position="175"/>
        <end position="229"/>
    </location>
</feature>
<feature type="region of interest" description="Disordered" evidence="1">
    <location>
        <begin position="255"/>
        <end position="282"/>
    </location>
</feature>
<reference evidence="2" key="1">
    <citation type="journal article" date="2020" name="Stud. Mycol.">
        <title>101 Dothideomycetes genomes: a test case for predicting lifestyles and emergence of pathogens.</title>
        <authorList>
            <person name="Haridas S."/>
            <person name="Albert R."/>
            <person name="Binder M."/>
            <person name="Bloem J."/>
            <person name="Labutti K."/>
            <person name="Salamov A."/>
            <person name="Andreopoulos B."/>
            <person name="Baker S."/>
            <person name="Barry K."/>
            <person name="Bills G."/>
            <person name="Bluhm B."/>
            <person name="Cannon C."/>
            <person name="Castanera R."/>
            <person name="Culley D."/>
            <person name="Daum C."/>
            <person name="Ezra D."/>
            <person name="Gonzalez J."/>
            <person name="Henrissat B."/>
            <person name="Kuo A."/>
            <person name="Liang C."/>
            <person name="Lipzen A."/>
            <person name="Lutzoni F."/>
            <person name="Magnuson J."/>
            <person name="Mondo S."/>
            <person name="Nolan M."/>
            <person name="Ohm R."/>
            <person name="Pangilinan J."/>
            <person name="Park H.-J."/>
            <person name="Ramirez L."/>
            <person name="Alfaro M."/>
            <person name="Sun H."/>
            <person name="Tritt A."/>
            <person name="Yoshinaga Y."/>
            <person name="Zwiers L.-H."/>
            <person name="Turgeon B."/>
            <person name="Goodwin S."/>
            <person name="Spatafora J."/>
            <person name="Crous P."/>
            <person name="Grigoriev I."/>
        </authorList>
    </citation>
    <scope>NUCLEOTIDE SEQUENCE</scope>
    <source>
        <strain evidence="2">CBS 269.34</strain>
    </source>
</reference>
<dbReference type="AlphaFoldDB" id="A0A6A6QGN8"/>
<organism evidence="2 3">
    <name type="scientific">Lophium mytilinum</name>
    <dbReference type="NCBI Taxonomy" id="390894"/>
    <lineage>
        <taxon>Eukaryota</taxon>
        <taxon>Fungi</taxon>
        <taxon>Dikarya</taxon>
        <taxon>Ascomycota</taxon>
        <taxon>Pezizomycotina</taxon>
        <taxon>Dothideomycetes</taxon>
        <taxon>Pleosporomycetidae</taxon>
        <taxon>Mytilinidiales</taxon>
        <taxon>Mytilinidiaceae</taxon>
        <taxon>Lophium</taxon>
    </lineage>
</organism>
<feature type="compositionally biased region" description="Polar residues" evidence="1">
    <location>
        <begin position="196"/>
        <end position="205"/>
    </location>
</feature>
<keyword evidence="3" id="KW-1185">Reference proteome</keyword>
<name>A0A6A6QGN8_9PEZI</name>
<dbReference type="Proteomes" id="UP000799750">
    <property type="component" value="Unassembled WGS sequence"/>
</dbReference>
<dbReference type="EMBL" id="MU004197">
    <property type="protein sequence ID" value="KAF2490637.1"/>
    <property type="molecule type" value="Genomic_DNA"/>
</dbReference>
<gene>
    <name evidence="2" type="ORF">BU16DRAFT_566650</name>
</gene>
<evidence type="ECO:0000313" key="3">
    <source>
        <dbReference type="Proteomes" id="UP000799750"/>
    </source>
</evidence>
<feature type="compositionally biased region" description="Basic and acidic residues" evidence="1">
    <location>
        <begin position="209"/>
        <end position="224"/>
    </location>
</feature>